<accession>A0A0N0DUD8</accession>
<dbReference type="SUPFAM" id="SSF52833">
    <property type="entry name" value="Thioredoxin-like"/>
    <property type="match status" value="2"/>
</dbReference>
<comment type="caution">
    <text evidence="3">The sequence shown here is derived from an EMBL/GenBank/DDBJ whole genome shotgun (WGS) entry which is preliminary data.</text>
</comment>
<reference evidence="3 4" key="1">
    <citation type="submission" date="2015-07" db="EMBL/GenBank/DDBJ databases">
        <title>High-quality genome of monoxenous trypanosomatid Leptomonas pyrrhocoris.</title>
        <authorList>
            <person name="Flegontov P."/>
            <person name="Butenko A."/>
            <person name="Firsov S."/>
            <person name="Vlcek C."/>
            <person name="Logacheva M.D."/>
            <person name="Field M."/>
            <person name="Filatov D."/>
            <person name="Flegontova O."/>
            <person name="Gerasimov E."/>
            <person name="Jackson A.P."/>
            <person name="Kelly S."/>
            <person name="Opperdoes F."/>
            <person name="O'Reilly A."/>
            <person name="Votypka J."/>
            <person name="Yurchenko V."/>
            <person name="Lukes J."/>
        </authorList>
    </citation>
    <scope>NUCLEOTIDE SEQUENCE [LARGE SCALE GENOMIC DNA]</scope>
    <source>
        <strain evidence="3">H10</strain>
    </source>
</reference>
<dbReference type="AlphaFoldDB" id="A0A0N0DUD8"/>
<gene>
    <name evidence="3" type="ORF">ABB37_05885</name>
</gene>
<dbReference type="EMBL" id="LGTL01000012">
    <property type="protein sequence ID" value="KPA78784.1"/>
    <property type="molecule type" value="Genomic_DNA"/>
</dbReference>
<dbReference type="PROSITE" id="PS00194">
    <property type="entry name" value="THIOREDOXIN_1"/>
    <property type="match status" value="1"/>
</dbReference>
<dbReference type="Pfam" id="PF13905">
    <property type="entry name" value="Thioredoxin_8"/>
    <property type="match status" value="2"/>
</dbReference>
<dbReference type="PANTHER" id="PTHR46472:SF1">
    <property type="entry name" value="NUCLEOREDOXIN"/>
    <property type="match status" value="1"/>
</dbReference>
<feature type="transmembrane region" description="Helical" evidence="1">
    <location>
        <begin position="361"/>
        <end position="381"/>
    </location>
</feature>
<dbReference type="OrthoDB" id="409136at2759"/>
<dbReference type="GeneID" id="26906175"/>
<evidence type="ECO:0000313" key="3">
    <source>
        <dbReference type="EMBL" id="KPA78784.1"/>
    </source>
</evidence>
<dbReference type="InterPro" id="IPR036249">
    <property type="entry name" value="Thioredoxin-like_sf"/>
</dbReference>
<proteinExistence type="predicted"/>
<keyword evidence="1" id="KW-0472">Membrane</keyword>
<dbReference type="GO" id="GO:0031397">
    <property type="term" value="P:negative regulation of protein ubiquitination"/>
    <property type="evidence" value="ECO:0007669"/>
    <property type="project" value="TreeGrafter"/>
</dbReference>
<name>A0A0N0DUD8_LEPPY</name>
<dbReference type="Proteomes" id="UP000037923">
    <property type="component" value="Unassembled WGS sequence"/>
</dbReference>
<dbReference type="InterPro" id="IPR013766">
    <property type="entry name" value="Thioredoxin_domain"/>
</dbReference>
<dbReference type="RefSeq" id="XP_015657223.1">
    <property type="nucleotide sequence ID" value="XM_015804089.1"/>
</dbReference>
<dbReference type="Gene3D" id="3.40.30.10">
    <property type="entry name" value="Glutaredoxin"/>
    <property type="match status" value="2"/>
</dbReference>
<sequence>MPSNFFAPTQQLLCKDGSSVLASHALSDAAYVLVYFAAGWCEPCCEFAPLLKSFYEKHHSEKAFEVVLLSFDNSEQAMMDYFVNAHGSYYCLPYADAHAMRTEWMEQYNVRGLPSLVIFENADPRAVVTRYGCNMVVSDPEGASFPWPNSDPMPGTTPPLLLPECTPEVAVAVTFPTVLDAKDAPSFFDNPAQMLLRQDGSSVSATEALRAADYVLVCCSAQWCPHCRDFTPLMKRFYEAHHVEKKFEVVFLSFDTSEKEMMDYFKKEHGNYYCLPYNDAQQIGAVWTSLYDFDGIPTVLVFEKTYPRVFITNRGRDLVVNDPDAEYFPWEEDKAEVVSGPTTTVLSCKTVLAPMRSRLQLGLLILFVFVAVNIFCAGVQVRKTVGR</sequence>
<feature type="domain" description="Thioredoxin" evidence="2">
    <location>
        <begin position="178"/>
        <end position="357"/>
    </location>
</feature>
<evidence type="ECO:0000259" key="2">
    <source>
        <dbReference type="PROSITE" id="PS51352"/>
    </source>
</evidence>
<protein>
    <submittedName>
        <fullName evidence="3">Tryparedoxin-like protein</fullName>
    </submittedName>
</protein>
<keyword evidence="1" id="KW-1133">Transmembrane helix</keyword>
<dbReference type="VEuPathDB" id="TriTrypDB:LpyrH10_12_0630"/>
<keyword evidence="4" id="KW-1185">Reference proteome</keyword>
<dbReference type="GO" id="GO:0030178">
    <property type="term" value="P:negative regulation of Wnt signaling pathway"/>
    <property type="evidence" value="ECO:0007669"/>
    <property type="project" value="TreeGrafter"/>
</dbReference>
<organism evidence="3 4">
    <name type="scientific">Leptomonas pyrrhocoris</name>
    <name type="common">Firebug parasite</name>
    <dbReference type="NCBI Taxonomy" id="157538"/>
    <lineage>
        <taxon>Eukaryota</taxon>
        <taxon>Discoba</taxon>
        <taxon>Euglenozoa</taxon>
        <taxon>Kinetoplastea</taxon>
        <taxon>Metakinetoplastina</taxon>
        <taxon>Trypanosomatida</taxon>
        <taxon>Trypanosomatidae</taxon>
        <taxon>Leishmaniinae</taxon>
        <taxon>Leptomonas</taxon>
    </lineage>
</organism>
<dbReference type="InterPro" id="IPR017937">
    <property type="entry name" value="Thioredoxin_CS"/>
</dbReference>
<evidence type="ECO:0000256" key="1">
    <source>
        <dbReference type="SAM" id="Phobius"/>
    </source>
</evidence>
<dbReference type="InterPro" id="IPR012336">
    <property type="entry name" value="Thioredoxin-like_fold"/>
</dbReference>
<feature type="domain" description="Thioredoxin" evidence="2">
    <location>
        <begin position="1"/>
        <end position="174"/>
    </location>
</feature>
<dbReference type="PROSITE" id="PS51352">
    <property type="entry name" value="THIOREDOXIN_2"/>
    <property type="match status" value="2"/>
</dbReference>
<keyword evidence="1" id="KW-0812">Transmembrane</keyword>
<dbReference type="GO" id="GO:0004791">
    <property type="term" value="F:thioredoxin-disulfide reductase (NADPH) activity"/>
    <property type="evidence" value="ECO:0007669"/>
    <property type="project" value="TreeGrafter"/>
</dbReference>
<dbReference type="OMA" id="FYFAAHW"/>
<dbReference type="PANTHER" id="PTHR46472">
    <property type="entry name" value="NUCLEOREDOXIN"/>
    <property type="match status" value="1"/>
</dbReference>
<dbReference type="GO" id="GO:0005634">
    <property type="term" value="C:nucleus"/>
    <property type="evidence" value="ECO:0007669"/>
    <property type="project" value="TreeGrafter"/>
</dbReference>
<evidence type="ECO:0000313" key="4">
    <source>
        <dbReference type="Proteomes" id="UP000037923"/>
    </source>
</evidence>